<proteinExistence type="inferred from homology"/>
<evidence type="ECO:0000313" key="9">
    <source>
        <dbReference type="Proteomes" id="UP000001116"/>
    </source>
</evidence>
<dbReference type="EMBL" id="CP000750">
    <property type="protein sequence ID" value="ABS04180.1"/>
    <property type="molecule type" value="Genomic_DNA"/>
</dbReference>
<evidence type="ECO:0000256" key="3">
    <source>
        <dbReference type="ARBA" id="ARBA00023002"/>
    </source>
</evidence>
<comment type="similarity">
    <text evidence="1">Belongs to the aldo/keto reductase family.</text>
</comment>
<sequence>MPTHIPTTTLNNGVQMPVLGFGVFQVPAEEAERVVTDALAAGYRHLDTAAAYENEAGVGRAIAASGIPREELFVTTKLWIQDAGEQAAPAAFDRSLQRLGLDYLDLYLIHQPYGDYYGSWRAMEELNRTGRARAIGVSNFHPDRLVDLIDHTEVVPAVNQIETHPFFQRGTDHDVMRQRGVQHESWGPLGQGRDDLLTYPLLTELATAHGKTVAQVVLRWLLQRDTVVIPKSSRPQRMAENLDVFDFSLTEQEMTRIASLDTGVSAVFDHRDPASVAAFGTVRFDT</sequence>
<dbReference type="AlphaFoldDB" id="A6WBJ1"/>
<feature type="domain" description="NADP-dependent oxidoreductase" evidence="7">
    <location>
        <begin position="25"/>
        <end position="261"/>
    </location>
</feature>
<keyword evidence="3 8" id="KW-0560">Oxidoreductase</keyword>
<dbReference type="PROSITE" id="PS00798">
    <property type="entry name" value="ALDOKETO_REDUCTASE_1"/>
    <property type="match status" value="1"/>
</dbReference>
<dbReference type="PIRSF" id="PIRSF000097">
    <property type="entry name" value="AKR"/>
    <property type="match status" value="1"/>
</dbReference>
<dbReference type="Pfam" id="PF00248">
    <property type="entry name" value="Aldo_ket_red"/>
    <property type="match status" value="1"/>
</dbReference>
<gene>
    <name evidence="8" type="ordered locus">Krad_2708</name>
</gene>
<accession>A6WBJ1</accession>
<dbReference type="EC" id="1.1.1.274" evidence="8"/>
<protein>
    <submittedName>
        <fullName evidence="8">2,5-didehydrogluconate reductase</fullName>
        <ecNumber evidence="8">1.1.1.274</ecNumber>
    </submittedName>
</protein>
<reference evidence="9" key="1">
    <citation type="journal article" date="2008" name="PLoS ONE">
        <title>Survival in nuclear waste, extreme resistance, and potential applications gleaned from the genome sequence of Kineococcus radiotolerans SRS30216.</title>
        <authorList>
            <person name="Bagwell C.E."/>
            <person name="Bhat S."/>
            <person name="Hawkins G.M."/>
            <person name="Smith B.W."/>
            <person name="Biswas T."/>
            <person name="Hoover T.R."/>
            <person name="Saunders E."/>
            <person name="Han C.S."/>
            <person name="Tsodikov O.V."/>
            <person name="Shimkets L.J."/>
        </authorList>
    </citation>
    <scope>NUCLEOTIDE SEQUENCE [LARGE SCALE GENOMIC DNA]</scope>
    <source>
        <strain evidence="9">ATCC BAA-149 / DSM 14245 / SRS30216</strain>
    </source>
</reference>
<name>A6WBJ1_KINRD</name>
<dbReference type="KEGG" id="kra:Krad_2708"/>
<keyword evidence="2" id="KW-0521">NADP</keyword>
<dbReference type="InterPro" id="IPR036812">
    <property type="entry name" value="NAD(P)_OxRdtase_dom_sf"/>
</dbReference>
<evidence type="ECO:0000256" key="1">
    <source>
        <dbReference type="ARBA" id="ARBA00007905"/>
    </source>
</evidence>
<dbReference type="PROSITE" id="PS00062">
    <property type="entry name" value="ALDOKETO_REDUCTASE_2"/>
    <property type="match status" value="1"/>
</dbReference>
<dbReference type="PRINTS" id="PR00069">
    <property type="entry name" value="ALDKETRDTASE"/>
</dbReference>
<dbReference type="HOGENOM" id="CLU_023205_0_3_11"/>
<dbReference type="SUPFAM" id="SSF51430">
    <property type="entry name" value="NAD(P)-linked oxidoreductase"/>
    <property type="match status" value="1"/>
</dbReference>
<dbReference type="STRING" id="266940.Krad_2708"/>
<dbReference type="CDD" id="cd19133">
    <property type="entry name" value="AKR_AKR5F1"/>
    <property type="match status" value="1"/>
</dbReference>
<dbReference type="PANTHER" id="PTHR43827">
    <property type="entry name" value="2,5-DIKETO-D-GLUCONIC ACID REDUCTASE"/>
    <property type="match status" value="1"/>
</dbReference>
<evidence type="ECO:0000313" key="8">
    <source>
        <dbReference type="EMBL" id="ABS04180.1"/>
    </source>
</evidence>
<evidence type="ECO:0000259" key="7">
    <source>
        <dbReference type="Pfam" id="PF00248"/>
    </source>
</evidence>
<dbReference type="Gene3D" id="3.20.20.100">
    <property type="entry name" value="NADP-dependent oxidoreductase domain"/>
    <property type="match status" value="1"/>
</dbReference>
<evidence type="ECO:0000256" key="5">
    <source>
        <dbReference type="PIRSR" id="PIRSR000097-2"/>
    </source>
</evidence>
<evidence type="ECO:0000256" key="4">
    <source>
        <dbReference type="PIRSR" id="PIRSR000097-1"/>
    </source>
</evidence>
<dbReference type="InterPro" id="IPR023210">
    <property type="entry name" value="NADP_OxRdtase_dom"/>
</dbReference>
<evidence type="ECO:0000256" key="6">
    <source>
        <dbReference type="PIRSR" id="PIRSR000097-3"/>
    </source>
</evidence>
<feature type="site" description="Lowers pKa of active site Tyr" evidence="6">
    <location>
        <position position="77"/>
    </location>
</feature>
<dbReference type="InterPro" id="IPR018170">
    <property type="entry name" value="Aldo/ket_reductase_CS"/>
</dbReference>
<dbReference type="eggNOG" id="COG0656">
    <property type="taxonomic scope" value="Bacteria"/>
</dbReference>
<evidence type="ECO:0000256" key="2">
    <source>
        <dbReference type="ARBA" id="ARBA00022857"/>
    </source>
</evidence>
<dbReference type="Proteomes" id="UP000001116">
    <property type="component" value="Chromosome"/>
</dbReference>
<dbReference type="InterPro" id="IPR020471">
    <property type="entry name" value="AKR"/>
</dbReference>
<feature type="binding site" evidence="5">
    <location>
        <position position="110"/>
    </location>
    <ligand>
        <name>substrate</name>
    </ligand>
</feature>
<keyword evidence="9" id="KW-1185">Reference proteome</keyword>
<dbReference type="FunFam" id="3.20.20.100:FF:000015">
    <property type="entry name" value="Oxidoreductase, aldo/keto reductase family"/>
    <property type="match status" value="1"/>
</dbReference>
<organism evidence="8 9">
    <name type="scientific">Kineococcus radiotolerans (strain ATCC BAA-149 / DSM 14245 / SRS30216)</name>
    <dbReference type="NCBI Taxonomy" id="266940"/>
    <lineage>
        <taxon>Bacteria</taxon>
        <taxon>Bacillati</taxon>
        <taxon>Actinomycetota</taxon>
        <taxon>Actinomycetes</taxon>
        <taxon>Kineosporiales</taxon>
        <taxon>Kineosporiaceae</taxon>
        <taxon>Kineococcus</taxon>
    </lineage>
</organism>
<dbReference type="GO" id="GO:0050580">
    <property type="term" value="F:2,5-didehydrogluconate reductase activity"/>
    <property type="evidence" value="ECO:0007669"/>
    <property type="project" value="UniProtKB-EC"/>
</dbReference>
<feature type="active site" description="Proton donor" evidence="4">
    <location>
        <position position="52"/>
    </location>
</feature>
<dbReference type="PANTHER" id="PTHR43827:SF3">
    <property type="entry name" value="NADP-DEPENDENT OXIDOREDUCTASE DOMAIN-CONTAINING PROTEIN"/>
    <property type="match status" value="1"/>
</dbReference>